<dbReference type="Gene3D" id="1.25.40.10">
    <property type="entry name" value="Tetratricopeptide repeat domain"/>
    <property type="match status" value="1"/>
</dbReference>
<dbReference type="PROSITE" id="PS50005">
    <property type="entry name" value="TPR"/>
    <property type="match status" value="1"/>
</dbReference>
<evidence type="ECO:0000256" key="1">
    <source>
        <dbReference type="PROSITE-ProRule" id="PRU00339"/>
    </source>
</evidence>
<dbReference type="InterPro" id="IPR019220">
    <property type="entry name" value="DUF2135"/>
</dbReference>
<evidence type="ECO:0000313" key="4">
    <source>
        <dbReference type="Proteomes" id="UP000285794"/>
    </source>
</evidence>
<name>A0A425Y3T7_9BACT</name>
<dbReference type="PROSITE" id="PS51468">
    <property type="entry name" value="VIT"/>
    <property type="match status" value="1"/>
</dbReference>
<dbReference type="Pfam" id="PF08487">
    <property type="entry name" value="VIT"/>
    <property type="match status" value="1"/>
</dbReference>
<dbReference type="OrthoDB" id="266279at2"/>
<keyword evidence="4" id="KW-1185">Reference proteome</keyword>
<dbReference type="InterPro" id="IPR011990">
    <property type="entry name" value="TPR-like_helical_dom_sf"/>
</dbReference>
<keyword evidence="1" id="KW-0802">TPR repeat</keyword>
<gene>
    <name evidence="3" type="ORF">DWB61_05490</name>
</gene>
<dbReference type="InterPro" id="IPR013694">
    <property type="entry name" value="VIT"/>
</dbReference>
<reference evidence="3 4" key="1">
    <citation type="submission" date="2018-07" db="EMBL/GenBank/DDBJ databases">
        <title>Draft genome sequence of Ancylomarina sp. M1P.</title>
        <authorList>
            <person name="Yadav S."/>
            <person name="Villanueva L."/>
            <person name="Damste J.S.S."/>
        </authorList>
    </citation>
    <scope>NUCLEOTIDE SEQUENCE [LARGE SCALE GENOMIC DNA]</scope>
    <source>
        <strain evidence="3 4">M1P</strain>
    </source>
</reference>
<feature type="domain" description="VIT" evidence="2">
    <location>
        <begin position="20"/>
        <end position="148"/>
    </location>
</feature>
<dbReference type="Pfam" id="PF09906">
    <property type="entry name" value="DUF2135"/>
    <property type="match status" value="1"/>
</dbReference>
<dbReference type="SUPFAM" id="SSF48452">
    <property type="entry name" value="TPR-like"/>
    <property type="match status" value="1"/>
</dbReference>
<evidence type="ECO:0000259" key="2">
    <source>
        <dbReference type="PROSITE" id="PS51468"/>
    </source>
</evidence>
<sequence>MRILITLIALLLGQLCLAQIPSLSIENSGEKQQLELSQLKVDVTVVGNIARTTYDMVFTNPLSRDLQGELSMPLANGQEICRYALEINGKLREGVIIEKIKARQAFEAVVRQKIDPGIVSKTKGNFFKTKLYPIPANGKKRVVLAFSETLQGDRHNLFYSLPVEASKPIGKFKLDVKVFKSDIKGEELKSEFENIQFDNKDNAYCLNFERTNYTAKKPIKFTIPRFNQSDYQLFTSEFNGETYFYLNVKPPKLGSTIKGNLQKISIYWDQSFTASKRNIEKELNLLQNYLTGIKGEKEINLIAFNLQVNTTKSFKIKRDASALIQHIRSLKYDGASCFDNLNFDTSCDEILLFSDGINTIGKTEILNSKIPLYAITSSTGSHYAFLKRLSVESNGEFIDLNRISIAKALNVMQSDEEKFISCSYNTSHIKELYPNRATSVGDYFEIAGILLTNKTQLRVNYGKKGEIKQSQSFEINKKNQADVARIWASKKIASLEFDEEINQKDILTLGQKFNIVTSNSSFIVLDRVEDYVAHKILPPEELREAYYNLLAKTKGRDELMPEEIERLNIQRVTSLATWYENSIKPVIKKKGETGGVWEDGEALEEIIPITRQEATPPPPPPRVANVLNIVESEDELEIMDSDCDMQEIVVVSELSSAKNIEKKSAIKVLAWLPDAPYLTALRNADDKDLESLYFKLKAENMNRPAFYIQVADFFFAKDLQELAIRILSNVLELDLENPELLKVVARRLLDENQSEMAIKIFEEIKNLRPEEPQSYRDLALAYEENKQYQKALDLYIEILNRNWNRFEAIKDVVLNEINALIDLHKSKLNLKNVNTKYIKAMPLDIRITLEWSSNENDIDLWVIDPNGEKCFYSHPRTQIGGKISSDFTRGYGPEEFSLKTAKRGTYTVYVKYFSESRQSITGPVTVYATLYTNYGKDNQEVKHIALQLVDNKETRQIGQLEFDN</sequence>
<protein>
    <submittedName>
        <fullName evidence="3">DUF2135 domain-containing protein</fullName>
    </submittedName>
</protein>
<dbReference type="Gene3D" id="2.60.120.380">
    <property type="match status" value="1"/>
</dbReference>
<dbReference type="EMBL" id="QQWG01000004">
    <property type="protein sequence ID" value="RRG22892.1"/>
    <property type="molecule type" value="Genomic_DNA"/>
</dbReference>
<feature type="repeat" description="TPR" evidence="1">
    <location>
        <begin position="772"/>
        <end position="805"/>
    </location>
</feature>
<evidence type="ECO:0000313" key="3">
    <source>
        <dbReference type="EMBL" id="RRG22892.1"/>
    </source>
</evidence>
<dbReference type="PANTHER" id="PTHR45737:SF6">
    <property type="entry name" value="VON WILLEBRAND FACTOR A DOMAIN-CONTAINING PROTEIN 5A"/>
    <property type="match status" value="1"/>
</dbReference>
<accession>A0A425Y3T7</accession>
<dbReference type="PANTHER" id="PTHR45737">
    <property type="entry name" value="VON WILLEBRAND FACTOR A DOMAIN-CONTAINING PROTEIN 5A"/>
    <property type="match status" value="1"/>
</dbReference>
<proteinExistence type="predicted"/>
<dbReference type="InterPro" id="IPR019734">
    <property type="entry name" value="TPR_rpt"/>
</dbReference>
<dbReference type="RefSeq" id="WP_125029892.1">
    <property type="nucleotide sequence ID" value="NZ_JAPXVP010000004.1"/>
</dbReference>
<organism evidence="3 4">
    <name type="scientific">Ancylomarina euxinus</name>
    <dbReference type="NCBI Taxonomy" id="2283627"/>
    <lineage>
        <taxon>Bacteria</taxon>
        <taxon>Pseudomonadati</taxon>
        <taxon>Bacteroidota</taxon>
        <taxon>Bacteroidia</taxon>
        <taxon>Marinilabiliales</taxon>
        <taxon>Marinifilaceae</taxon>
        <taxon>Ancylomarina</taxon>
    </lineage>
</organism>
<dbReference type="Proteomes" id="UP000285794">
    <property type="component" value="Unassembled WGS sequence"/>
</dbReference>
<dbReference type="AlphaFoldDB" id="A0A425Y3T7"/>
<comment type="caution">
    <text evidence="3">The sequence shown here is derived from an EMBL/GenBank/DDBJ whole genome shotgun (WGS) entry which is preliminary data.</text>
</comment>